<protein>
    <recommendedName>
        <fullName evidence="3">HNH endonuclease</fullName>
    </recommendedName>
</protein>
<keyword evidence="2" id="KW-1185">Reference proteome</keyword>
<evidence type="ECO:0000313" key="2">
    <source>
        <dbReference type="Proteomes" id="UP000661012"/>
    </source>
</evidence>
<dbReference type="Proteomes" id="UP000661012">
    <property type="component" value="Unassembled WGS sequence"/>
</dbReference>
<proteinExistence type="predicted"/>
<sequence>MKDKITIDVCALCLKEKELMDSHFFPKFVYRSMNKIKKDKTEKILLKNDRSAAPLFHEIKKFFLCSCCEKKLNINGEDYTARLITPSKNLPPKINIIYSKNLPCNILYHTSQIEDLDNEKIVYFATSMFWRALSDWYGYCALKFPENIISDMRNVLYYKVKPSSYIIISMPLFLFEQYSIIFPKKYQRKDIYNGDFYYFTIFNSCFILMNKEIFMKYYDLNSLKDSLYHMKNDILEIGIMKEFIHNYRKKISNDGMKYSTDVSWILKYIYNNNCNFKGNYKLLFNINAMLTVEGTYRYFYFIANTGSMDYSKTYFKPPNKSTKVNEWSLTKWGVKW</sequence>
<dbReference type="RefSeq" id="WP_191931213.1">
    <property type="nucleotide sequence ID" value="NZ_JACYNM010000023.1"/>
</dbReference>
<comment type="caution">
    <text evidence="1">The sequence shown here is derived from an EMBL/GenBank/DDBJ whole genome shotgun (WGS) entry which is preliminary data.</text>
</comment>
<evidence type="ECO:0000313" key="1">
    <source>
        <dbReference type="EMBL" id="MBD8108675.1"/>
    </source>
</evidence>
<dbReference type="EMBL" id="JACYNN010000022">
    <property type="protein sequence ID" value="MBD8108675.1"/>
    <property type="molecule type" value="Genomic_DNA"/>
</dbReference>
<name>A0ABR8ZY75_9GAMM</name>
<gene>
    <name evidence="1" type="ORF">IFT93_20030</name>
</gene>
<reference evidence="1 2" key="1">
    <citation type="journal article" date="2020" name="FEMS Microbiol. Ecol.">
        <title>Temporal dynamics of bacterial communities during seed development and maturation.</title>
        <authorList>
            <person name="Chesneau G."/>
            <person name="Torres-Cortes G."/>
            <person name="Briand M."/>
            <person name="Darrasse A."/>
            <person name="Preveaux A."/>
            <person name="Marais C."/>
            <person name="Jacques M.A."/>
            <person name="Shade A."/>
            <person name="Barret M."/>
        </authorList>
    </citation>
    <scope>NUCLEOTIDE SEQUENCE [LARGE SCALE GENOMIC DNA]</scope>
    <source>
        <strain evidence="1 2">CFBP13732</strain>
    </source>
</reference>
<evidence type="ECO:0008006" key="3">
    <source>
        <dbReference type="Google" id="ProtNLM"/>
    </source>
</evidence>
<accession>A0ABR8ZY75</accession>
<organism evidence="1 2">
    <name type="scientific">Erwinia persicina</name>
    <dbReference type="NCBI Taxonomy" id="55211"/>
    <lineage>
        <taxon>Bacteria</taxon>
        <taxon>Pseudomonadati</taxon>
        <taxon>Pseudomonadota</taxon>
        <taxon>Gammaproteobacteria</taxon>
        <taxon>Enterobacterales</taxon>
        <taxon>Erwiniaceae</taxon>
        <taxon>Erwinia</taxon>
    </lineage>
</organism>